<accession>A0A3M7SRH7</accession>
<gene>
    <name evidence="1" type="ORF">BpHYR1_003209</name>
</gene>
<dbReference type="AlphaFoldDB" id="A0A3M7SRH7"/>
<evidence type="ECO:0000313" key="1">
    <source>
        <dbReference type="EMBL" id="RNA38471.1"/>
    </source>
</evidence>
<dbReference type="EMBL" id="REGN01000869">
    <property type="protein sequence ID" value="RNA38471.1"/>
    <property type="molecule type" value="Genomic_DNA"/>
</dbReference>
<organism evidence="1 2">
    <name type="scientific">Brachionus plicatilis</name>
    <name type="common">Marine rotifer</name>
    <name type="synonym">Brachionus muelleri</name>
    <dbReference type="NCBI Taxonomy" id="10195"/>
    <lineage>
        <taxon>Eukaryota</taxon>
        <taxon>Metazoa</taxon>
        <taxon>Spiralia</taxon>
        <taxon>Gnathifera</taxon>
        <taxon>Rotifera</taxon>
        <taxon>Eurotatoria</taxon>
        <taxon>Monogononta</taxon>
        <taxon>Pseudotrocha</taxon>
        <taxon>Ploima</taxon>
        <taxon>Brachionidae</taxon>
        <taxon>Brachionus</taxon>
    </lineage>
</organism>
<name>A0A3M7SRH7_BRAPC</name>
<evidence type="ECO:0000313" key="2">
    <source>
        <dbReference type="Proteomes" id="UP000276133"/>
    </source>
</evidence>
<reference evidence="1 2" key="1">
    <citation type="journal article" date="2018" name="Sci. Rep.">
        <title>Genomic signatures of local adaptation to the degree of environmental predictability in rotifers.</title>
        <authorList>
            <person name="Franch-Gras L."/>
            <person name="Hahn C."/>
            <person name="Garcia-Roger E.M."/>
            <person name="Carmona M.J."/>
            <person name="Serra M."/>
            <person name="Gomez A."/>
        </authorList>
    </citation>
    <scope>NUCLEOTIDE SEQUENCE [LARGE SCALE GENOMIC DNA]</scope>
    <source>
        <strain evidence="1">HYR1</strain>
    </source>
</reference>
<dbReference type="Proteomes" id="UP000276133">
    <property type="component" value="Unassembled WGS sequence"/>
</dbReference>
<sequence length="112" mass="13624">MKIVRTKSNEFRMKKIDFSNTGSIPVRKKVRNYRMKKKDFANSRWIPSRGKMKSVRTKSNEFRMKYFNRMINKTIIKKISRLIVDCAESVYWWYKGCISCYNLQNMFWSIIT</sequence>
<protein>
    <submittedName>
        <fullName evidence="1">Uncharacterized protein</fullName>
    </submittedName>
</protein>
<comment type="caution">
    <text evidence="1">The sequence shown here is derived from an EMBL/GenBank/DDBJ whole genome shotgun (WGS) entry which is preliminary data.</text>
</comment>
<keyword evidence="2" id="KW-1185">Reference proteome</keyword>
<proteinExistence type="predicted"/>